<dbReference type="GO" id="GO:0005524">
    <property type="term" value="F:ATP binding"/>
    <property type="evidence" value="ECO:0007669"/>
    <property type="project" value="UniProtKB-KW"/>
</dbReference>
<name>A0A0L0W1H1_9BASI</name>
<comment type="catalytic activity">
    <reaction evidence="8">
        <text>L-seryl-[protein] + ATP = O-phospho-L-seryl-[protein] + ADP + H(+)</text>
        <dbReference type="Rhea" id="RHEA:17989"/>
        <dbReference type="Rhea" id="RHEA-COMP:9863"/>
        <dbReference type="Rhea" id="RHEA-COMP:11604"/>
        <dbReference type="ChEBI" id="CHEBI:15378"/>
        <dbReference type="ChEBI" id="CHEBI:29999"/>
        <dbReference type="ChEBI" id="CHEBI:30616"/>
        <dbReference type="ChEBI" id="CHEBI:83421"/>
        <dbReference type="ChEBI" id="CHEBI:456216"/>
        <dbReference type="EC" id="2.7.11.1"/>
    </reaction>
</comment>
<dbReference type="PROSITE" id="PS50011">
    <property type="entry name" value="PROTEIN_KINASE_DOM"/>
    <property type="match status" value="1"/>
</dbReference>
<feature type="compositionally biased region" description="Basic and acidic residues" evidence="9">
    <location>
        <begin position="692"/>
        <end position="701"/>
    </location>
</feature>
<feature type="compositionally biased region" description="Low complexity" evidence="9">
    <location>
        <begin position="958"/>
        <end position="978"/>
    </location>
</feature>
<feature type="non-terminal residue" evidence="11">
    <location>
        <position position="1"/>
    </location>
</feature>
<feature type="compositionally biased region" description="Low complexity" evidence="9">
    <location>
        <begin position="936"/>
        <end position="950"/>
    </location>
</feature>
<comment type="caution">
    <text evidence="11">The sequence shown here is derived from an EMBL/GenBank/DDBJ whole genome shotgun (WGS) entry which is preliminary data.</text>
</comment>
<dbReference type="FunFam" id="1.10.510.10:FF:000853">
    <property type="entry name" value="Related to ARK1-Actin Regulating Kinase"/>
    <property type="match status" value="1"/>
</dbReference>
<evidence type="ECO:0000256" key="8">
    <source>
        <dbReference type="ARBA" id="ARBA00048679"/>
    </source>
</evidence>
<accession>A0A0L0W1H1</accession>
<dbReference type="GO" id="GO:0000147">
    <property type="term" value="P:actin cortical patch assembly"/>
    <property type="evidence" value="ECO:0007669"/>
    <property type="project" value="TreeGrafter"/>
</dbReference>
<evidence type="ECO:0000256" key="3">
    <source>
        <dbReference type="ARBA" id="ARBA00022679"/>
    </source>
</evidence>
<reference evidence="12" key="1">
    <citation type="submission" date="2014-03" db="EMBL/GenBank/DDBJ databases">
        <title>The Genome Sequence of Puccinia striiformis f. sp. tritici PST-78.</title>
        <authorList>
            <consortium name="The Broad Institute Genome Sequencing Platform"/>
            <person name="Cuomo C."/>
            <person name="Hulbert S."/>
            <person name="Chen X."/>
            <person name="Walker B."/>
            <person name="Young S.K."/>
            <person name="Zeng Q."/>
            <person name="Gargeya S."/>
            <person name="Fitzgerald M."/>
            <person name="Haas B."/>
            <person name="Abouelleil A."/>
            <person name="Alvarado L."/>
            <person name="Arachchi H.M."/>
            <person name="Berlin A.M."/>
            <person name="Chapman S.B."/>
            <person name="Goldberg J."/>
            <person name="Griggs A."/>
            <person name="Gujja S."/>
            <person name="Hansen M."/>
            <person name="Howarth C."/>
            <person name="Imamovic A."/>
            <person name="Larimer J."/>
            <person name="McCowan C."/>
            <person name="Montmayeur A."/>
            <person name="Murphy C."/>
            <person name="Neiman D."/>
            <person name="Pearson M."/>
            <person name="Priest M."/>
            <person name="Roberts A."/>
            <person name="Saif S."/>
            <person name="Shea T."/>
            <person name="Sisk P."/>
            <person name="Sykes S."/>
            <person name="Wortman J."/>
            <person name="Nusbaum C."/>
            <person name="Birren B."/>
        </authorList>
    </citation>
    <scope>NUCLEOTIDE SEQUENCE [LARGE SCALE GENOMIC DNA]</scope>
    <source>
        <strain evidence="12">race PST-78</strain>
    </source>
</reference>
<dbReference type="SMART" id="SM00220">
    <property type="entry name" value="S_TKc"/>
    <property type="match status" value="1"/>
</dbReference>
<dbReference type="InterPro" id="IPR008271">
    <property type="entry name" value="Ser/Thr_kinase_AS"/>
</dbReference>
<feature type="compositionally biased region" description="Low complexity" evidence="9">
    <location>
        <begin position="812"/>
        <end position="824"/>
    </location>
</feature>
<dbReference type="Proteomes" id="UP000054564">
    <property type="component" value="Unassembled WGS sequence"/>
</dbReference>
<protein>
    <recommendedName>
        <fullName evidence="1">non-specific serine/threonine protein kinase</fullName>
        <ecNumber evidence="1">2.7.11.1</ecNumber>
    </recommendedName>
</protein>
<feature type="compositionally biased region" description="Low complexity" evidence="9">
    <location>
        <begin position="567"/>
        <end position="580"/>
    </location>
</feature>
<dbReference type="GO" id="GO:0005737">
    <property type="term" value="C:cytoplasm"/>
    <property type="evidence" value="ECO:0007669"/>
    <property type="project" value="TreeGrafter"/>
</dbReference>
<evidence type="ECO:0000256" key="5">
    <source>
        <dbReference type="ARBA" id="ARBA00022777"/>
    </source>
</evidence>
<dbReference type="PROSITE" id="PS00108">
    <property type="entry name" value="PROTEIN_KINASE_ST"/>
    <property type="match status" value="1"/>
</dbReference>
<feature type="region of interest" description="Disordered" evidence="9">
    <location>
        <begin position="542"/>
        <end position="582"/>
    </location>
</feature>
<dbReference type="EC" id="2.7.11.1" evidence="1"/>
<feature type="compositionally biased region" description="Polar residues" evidence="9">
    <location>
        <begin position="394"/>
        <end position="407"/>
    </location>
</feature>
<dbReference type="InterPro" id="IPR000719">
    <property type="entry name" value="Prot_kinase_dom"/>
</dbReference>
<evidence type="ECO:0000259" key="10">
    <source>
        <dbReference type="PROSITE" id="PS50011"/>
    </source>
</evidence>
<dbReference type="OrthoDB" id="2018507at2759"/>
<dbReference type="AlphaFoldDB" id="A0A0L0W1H1"/>
<evidence type="ECO:0000256" key="2">
    <source>
        <dbReference type="ARBA" id="ARBA00022527"/>
    </source>
</evidence>
<evidence type="ECO:0000256" key="1">
    <source>
        <dbReference type="ARBA" id="ARBA00012513"/>
    </source>
</evidence>
<feature type="region of interest" description="Disordered" evidence="9">
    <location>
        <begin position="317"/>
        <end position="418"/>
    </location>
</feature>
<feature type="compositionally biased region" description="Basic and acidic residues" evidence="9">
    <location>
        <begin position="1038"/>
        <end position="1047"/>
    </location>
</feature>
<sequence length="1090" mass="118284">MNQDNPTSSKLQPGTQVQVGQYVVQVEKFLSEGGFAHVYVASLVSPSNVEGFPASQNRFVLKRMAVPDKPGLVEVRKEVDVMKQLRPHKHIVYFIEASASSIPGSNGYEIFILMEWCPGGGIIDLLNSRLQNRLTESEILKIFSDTVSAVAHMHSQNPILIHRDLKVENILVASPNLYKLCDFGSTTSPLPRPPQSSAEIVALEADLNKHTTLQYRAPEMVDVWSRRGVTEKAGMSSIANLSFGDFFLCYYTTPFEAHGPLAIMNVQYQIPSYPAYSNSVKYLIGTMLQELAQSRPDIWEVHQHVCRLRGITPNLRRPSRKHSISNVSSLPPLSDSALPKPTHNKPNQDGLDSIFVSSPSTTVSKREPESVVPMRRGRPGVKSKLEAPVPNGDTFLQSVPSASTNFPSKKESPPEESDLFAREAAAGFGDAFLSLSPQINSFKPIVRSNPSVNTSSGTGLITSRSHLSLKSTALTPTSRQDIVKSSSSSAFEDLVPLTKKTTPKTLNEMRSGLGIVTTTSTGPSFGPARASTNSSFAASKPRLHQYEHSHSSSIGSTGSNLLQKTGPQTLPSHSSQPQQQGGYLKMSITQKTGPAIGSVTRPSMSDWLQKDQPILVSRSTQTSPSLLSGWMVHELTLAPPFSNVSNGHLKSKNTTVTTTTHHHHKQSLDTGYQHTTRRENDRIQQTSASILDDSRSTRRVQEPGSFLMPQQPSAKAATTAAQELSSESDSSDEEPEDPDGRGRTAYRGPVHSLAIKPAFKPKPSMQTGTWEPTKGPMDHRLAVGGPSSSNKLNPTPHKEMTAKMTTDPSGYSTGSAGELSSSEATTEEDEEVKQVRRAAIAKFAPAATTRLPKQENDQPDYPTQSSEPSSPRDPFSSRAAQTPIESKPLTIHKVSENQPVPQRRGTTGPPIRAPKPQCLKSAAAINNLVSRYENLSSSTSSDTSSIMPASSHHKRQSIFKPTSSSSTTTTTISKTPASKADHHHSLIGGSSSSSKAPVHIPKNSLGPGIISNIPPISDSNINQPHHHSSSSSSIDQSQVKDDNHDHDQDDDDKFTSVNDLKSKWESGAVKSSNAFNKNHRVLRSDYGQTS</sequence>
<keyword evidence="5 11" id="KW-0418">Kinase</keyword>
<dbReference type="PANTHER" id="PTHR22967:SF57">
    <property type="entry name" value="AUXILIN, ISOFORM A-RELATED"/>
    <property type="match status" value="1"/>
</dbReference>
<evidence type="ECO:0000313" key="12">
    <source>
        <dbReference type="Proteomes" id="UP000054564"/>
    </source>
</evidence>
<keyword evidence="6" id="KW-0067">ATP-binding</keyword>
<evidence type="ECO:0000256" key="7">
    <source>
        <dbReference type="ARBA" id="ARBA00047899"/>
    </source>
</evidence>
<dbReference type="InterPro" id="IPR011009">
    <property type="entry name" value="Kinase-like_dom_sf"/>
</dbReference>
<feature type="domain" description="Protein kinase" evidence="10">
    <location>
        <begin position="24"/>
        <end position="305"/>
    </location>
</feature>
<organism evidence="11 12">
    <name type="scientific">Puccinia striiformis f. sp. tritici PST-78</name>
    <dbReference type="NCBI Taxonomy" id="1165861"/>
    <lineage>
        <taxon>Eukaryota</taxon>
        <taxon>Fungi</taxon>
        <taxon>Dikarya</taxon>
        <taxon>Basidiomycota</taxon>
        <taxon>Pucciniomycotina</taxon>
        <taxon>Pucciniomycetes</taxon>
        <taxon>Pucciniales</taxon>
        <taxon>Pucciniaceae</taxon>
        <taxon>Puccinia</taxon>
    </lineage>
</organism>
<feature type="region of interest" description="Disordered" evidence="9">
    <location>
        <begin position="652"/>
        <end position="919"/>
    </location>
</feature>
<comment type="catalytic activity">
    <reaction evidence="7">
        <text>L-threonyl-[protein] + ATP = O-phospho-L-threonyl-[protein] + ADP + H(+)</text>
        <dbReference type="Rhea" id="RHEA:46608"/>
        <dbReference type="Rhea" id="RHEA-COMP:11060"/>
        <dbReference type="Rhea" id="RHEA-COMP:11605"/>
        <dbReference type="ChEBI" id="CHEBI:15378"/>
        <dbReference type="ChEBI" id="CHEBI:30013"/>
        <dbReference type="ChEBI" id="CHEBI:30616"/>
        <dbReference type="ChEBI" id="CHEBI:61977"/>
        <dbReference type="ChEBI" id="CHEBI:456216"/>
        <dbReference type="EC" id="2.7.11.1"/>
    </reaction>
</comment>
<feature type="region of interest" description="Disordered" evidence="9">
    <location>
        <begin position="933"/>
        <end position="1058"/>
    </location>
</feature>
<keyword evidence="3" id="KW-0808">Transferase</keyword>
<feature type="compositionally biased region" description="Low complexity" evidence="9">
    <location>
        <begin position="328"/>
        <end position="341"/>
    </location>
</feature>
<feature type="compositionally biased region" description="Low complexity" evidence="9">
    <location>
        <begin position="1006"/>
        <end position="1022"/>
    </location>
</feature>
<dbReference type="SUPFAM" id="SSF56112">
    <property type="entry name" value="Protein kinase-like (PK-like)"/>
    <property type="match status" value="1"/>
</dbReference>
<evidence type="ECO:0000256" key="9">
    <source>
        <dbReference type="SAM" id="MobiDB-lite"/>
    </source>
</evidence>
<evidence type="ECO:0000313" key="11">
    <source>
        <dbReference type="EMBL" id="KNF05354.1"/>
    </source>
</evidence>
<dbReference type="PANTHER" id="PTHR22967">
    <property type="entry name" value="SERINE/THREONINE PROTEIN KINASE"/>
    <property type="match status" value="1"/>
</dbReference>
<dbReference type="EMBL" id="AJIL01000008">
    <property type="protein sequence ID" value="KNF05354.1"/>
    <property type="molecule type" value="Genomic_DNA"/>
</dbReference>
<dbReference type="GO" id="GO:0007015">
    <property type="term" value="P:actin filament organization"/>
    <property type="evidence" value="ECO:0007669"/>
    <property type="project" value="TreeGrafter"/>
</dbReference>
<feature type="compositionally biased region" description="Low complexity" evidence="9">
    <location>
        <begin position="838"/>
        <end position="847"/>
    </location>
</feature>
<evidence type="ECO:0000256" key="4">
    <source>
        <dbReference type="ARBA" id="ARBA00022741"/>
    </source>
</evidence>
<dbReference type="GO" id="GO:0004674">
    <property type="term" value="F:protein serine/threonine kinase activity"/>
    <property type="evidence" value="ECO:0007669"/>
    <property type="project" value="UniProtKB-KW"/>
</dbReference>
<keyword evidence="2" id="KW-0723">Serine/threonine-protein kinase</keyword>
<gene>
    <name evidence="11" type="ORF">PSTG_01570</name>
</gene>
<dbReference type="Pfam" id="PF00069">
    <property type="entry name" value="Pkinase"/>
    <property type="match status" value="1"/>
</dbReference>
<proteinExistence type="predicted"/>
<dbReference type="Gene3D" id="1.10.510.10">
    <property type="entry name" value="Transferase(Phosphotransferase) domain 1"/>
    <property type="match status" value="1"/>
</dbReference>
<keyword evidence="4" id="KW-0547">Nucleotide-binding</keyword>
<evidence type="ECO:0000256" key="6">
    <source>
        <dbReference type="ARBA" id="ARBA00022840"/>
    </source>
</evidence>
<keyword evidence="12" id="KW-1185">Reference proteome</keyword>